<keyword evidence="2" id="KW-1185">Reference proteome</keyword>
<dbReference type="EMBL" id="BMAV01009223">
    <property type="protein sequence ID" value="GFY53357.1"/>
    <property type="molecule type" value="Genomic_DNA"/>
</dbReference>
<proteinExistence type="predicted"/>
<accession>A0A8X7C4H8</accession>
<sequence>MTAYIKLWSFRSGDGLRSIVVGRYFFPSGRTTYSHTTENNDGNFTRFPTCVTWSAMSDWRQGFGTLHGTKPLVADIGTKTWNGKTKVESD</sequence>
<evidence type="ECO:0000313" key="2">
    <source>
        <dbReference type="Proteomes" id="UP000886998"/>
    </source>
</evidence>
<name>A0A8X7C4H8_9ARAC</name>
<gene>
    <name evidence="1" type="ORF">TNIN_373581</name>
</gene>
<reference evidence="1" key="1">
    <citation type="submission" date="2020-08" db="EMBL/GenBank/DDBJ databases">
        <title>Multicomponent nature underlies the extraordinary mechanical properties of spider dragline silk.</title>
        <authorList>
            <person name="Kono N."/>
            <person name="Nakamura H."/>
            <person name="Mori M."/>
            <person name="Yoshida Y."/>
            <person name="Ohtoshi R."/>
            <person name="Malay A.D."/>
            <person name="Moran D.A.P."/>
            <person name="Tomita M."/>
            <person name="Numata K."/>
            <person name="Arakawa K."/>
        </authorList>
    </citation>
    <scope>NUCLEOTIDE SEQUENCE</scope>
</reference>
<organism evidence="1 2">
    <name type="scientific">Trichonephila inaurata madagascariensis</name>
    <dbReference type="NCBI Taxonomy" id="2747483"/>
    <lineage>
        <taxon>Eukaryota</taxon>
        <taxon>Metazoa</taxon>
        <taxon>Ecdysozoa</taxon>
        <taxon>Arthropoda</taxon>
        <taxon>Chelicerata</taxon>
        <taxon>Arachnida</taxon>
        <taxon>Araneae</taxon>
        <taxon>Araneomorphae</taxon>
        <taxon>Entelegynae</taxon>
        <taxon>Araneoidea</taxon>
        <taxon>Nephilidae</taxon>
        <taxon>Trichonephila</taxon>
        <taxon>Trichonephila inaurata</taxon>
    </lineage>
</organism>
<protein>
    <submittedName>
        <fullName evidence="1">Uncharacterized protein</fullName>
    </submittedName>
</protein>
<dbReference type="AlphaFoldDB" id="A0A8X7C4H8"/>
<comment type="caution">
    <text evidence="1">The sequence shown here is derived from an EMBL/GenBank/DDBJ whole genome shotgun (WGS) entry which is preliminary data.</text>
</comment>
<evidence type="ECO:0000313" key="1">
    <source>
        <dbReference type="EMBL" id="GFY53357.1"/>
    </source>
</evidence>
<dbReference type="Proteomes" id="UP000886998">
    <property type="component" value="Unassembled WGS sequence"/>
</dbReference>